<dbReference type="GO" id="GO:0016829">
    <property type="term" value="F:lyase activity"/>
    <property type="evidence" value="ECO:0007669"/>
    <property type="project" value="UniProtKB-KW"/>
</dbReference>
<evidence type="ECO:0000256" key="1">
    <source>
        <dbReference type="ARBA" id="ARBA00004496"/>
    </source>
</evidence>
<keyword evidence="2" id="KW-0963">Cytoplasm</keyword>
<reference evidence="5" key="1">
    <citation type="submission" date="2011-10" db="EMBL/GenBank/DDBJ databases">
        <title>The complete genome of chromosome of Thermovirga lienii DSM 17291.</title>
        <authorList>
            <consortium name="US DOE Joint Genome Institute (JGI-PGF)"/>
            <person name="Lucas S."/>
            <person name="Copeland A."/>
            <person name="Lapidus A."/>
            <person name="Glavina del Rio T."/>
            <person name="Dalin E."/>
            <person name="Tice H."/>
            <person name="Bruce D."/>
            <person name="Goodwin L."/>
            <person name="Pitluck S."/>
            <person name="Peters L."/>
            <person name="Mikhailova N."/>
            <person name="Saunders E."/>
            <person name="Kyrpides N."/>
            <person name="Mavromatis K."/>
            <person name="Ivanova N."/>
            <person name="Last F.I."/>
            <person name="Brettin T."/>
            <person name="Detter J.C."/>
            <person name="Han C."/>
            <person name="Larimer F."/>
            <person name="Land M."/>
            <person name="Hauser L."/>
            <person name="Markowitz V."/>
            <person name="Cheng J.-F."/>
            <person name="Hugenholtz P."/>
            <person name="Woyke T."/>
            <person name="Wu D."/>
            <person name="Spring S."/>
            <person name="Schroeder M."/>
            <person name="Brambilla E.-M."/>
            <person name="Klenk H.-P."/>
            <person name="Eisen J.A."/>
        </authorList>
    </citation>
    <scope>NUCLEOTIDE SEQUENCE [LARGE SCALE GENOMIC DNA]</scope>
    <source>
        <strain evidence="5">ATCC BAA-1197 / DSM 17291 / Cas60314</strain>
    </source>
</reference>
<keyword evidence="4" id="KW-0456">Lyase</keyword>
<sequence length="99" mass="11078">MERKDTPNSVTAQSGTLESSDCLVTCSLQDHLEIEYKGPDKADLLRERAEQIVREAVLKYKLKGAYVTIQDNGALAITMRARIETAIERCLGENDHEGR</sequence>
<dbReference type="Pfam" id="PF06857">
    <property type="entry name" value="ACP"/>
    <property type="match status" value="1"/>
</dbReference>
<dbReference type="KEGG" id="tli:Tlie_1679"/>
<dbReference type="EMBL" id="CP003096">
    <property type="protein sequence ID" value="AER67401.1"/>
    <property type="molecule type" value="Genomic_DNA"/>
</dbReference>
<keyword evidence="3" id="KW-0597">Phosphoprotein</keyword>
<dbReference type="Proteomes" id="UP000005868">
    <property type="component" value="Chromosome"/>
</dbReference>
<keyword evidence="5" id="KW-1185">Reference proteome</keyword>
<dbReference type="InterPro" id="IPR023439">
    <property type="entry name" value="Mal_deCO2ase/Cit_lyase_ACP"/>
</dbReference>
<evidence type="ECO:0000256" key="2">
    <source>
        <dbReference type="ARBA" id="ARBA00022490"/>
    </source>
</evidence>
<accession>G7V870</accession>
<organism evidence="4 5">
    <name type="scientific">Thermovirga lienii (strain ATCC BAA-1197 / DSM 17291 / Cas60314)</name>
    <dbReference type="NCBI Taxonomy" id="580340"/>
    <lineage>
        <taxon>Bacteria</taxon>
        <taxon>Thermotogati</taxon>
        <taxon>Synergistota</taxon>
        <taxon>Synergistia</taxon>
        <taxon>Synergistales</taxon>
        <taxon>Thermovirgaceae</taxon>
        <taxon>Thermovirga</taxon>
    </lineage>
</organism>
<evidence type="ECO:0000313" key="4">
    <source>
        <dbReference type="EMBL" id="AER67401.1"/>
    </source>
</evidence>
<dbReference type="OrthoDB" id="5702at2"/>
<gene>
    <name evidence="4" type="ordered locus">Tlie_1679</name>
</gene>
<dbReference type="HOGENOM" id="CLU_158489_2_0_0"/>
<dbReference type="STRING" id="580340.Tlie_1679"/>
<reference evidence="4 5" key="2">
    <citation type="journal article" date="2012" name="Stand. Genomic Sci.">
        <title>Genome sequence of the moderately thermophilic, amino-acid-degrading and sulfur-reducing bacterium Thermovirga lienii type strain (Cas60314(T)).</title>
        <authorList>
            <person name="Goker M."/>
            <person name="Saunders E."/>
            <person name="Lapidus A."/>
            <person name="Nolan M."/>
            <person name="Lucas S."/>
            <person name="Hammon N."/>
            <person name="Deshpande S."/>
            <person name="Cheng J.F."/>
            <person name="Han C."/>
            <person name="Tapia R."/>
            <person name="Goodwin L.A."/>
            <person name="Pitluck S."/>
            <person name="Liolios K."/>
            <person name="Mavromatis K."/>
            <person name="Pagani I."/>
            <person name="Ivanova N."/>
            <person name="Mikhailova N."/>
            <person name="Pati A."/>
            <person name="Chen A."/>
            <person name="Palaniappan K."/>
            <person name="Land M."/>
            <person name="Chang Y.J."/>
            <person name="Jeffries C.D."/>
            <person name="Brambilla E.M."/>
            <person name="Rohde M."/>
            <person name="Spring S."/>
            <person name="Detter J.C."/>
            <person name="Woyke T."/>
            <person name="Bristow J."/>
            <person name="Eisen J.A."/>
            <person name="Markowitz V."/>
            <person name="Hugenholtz P."/>
            <person name="Kyrpides N.C."/>
            <person name="Klenk H.P."/>
        </authorList>
    </citation>
    <scope>NUCLEOTIDE SEQUENCE [LARGE SCALE GENOMIC DNA]</scope>
    <source>
        <strain evidence="5">ATCC BAA-1197 / DSM 17291 / Cas60314</strain>
    </source>
</reference>
<dbReference type="AlphaFoldDB" id="G7V870"/>
<comment type="subcellular location">
    <subcellularLocation>
        <location evidence="1">Cytoplasm</location>
    </subcellularLocation>
</comment>
<name>G7V870_THELD</name>
<proteinExistence type="predicted"/>
<dbReference type="eggNOG" id="COG3052">
    <property type="taxonomic scope" value="Bacteria"/>
</dbReference>
<evidence type="ECO:0000313" key="5">
    <source>
        <dbReference type="Proteomes" id="UP000005868"/>
    </source>
</evidence>
<dbReference type="GO" id="GO:0005737">
    <property type="term" value="C:cytoplasm"/>
    <property type="evidence" value="ECO:0007669"/>
    <property type="project" value="UniProtKB-SubCell"/>
</dbReference>
<evidence type="ECO:0000256" key="3">
    <source>
        <dbReference type="ARBA" id="ARBA00022553"/>
    </source>
</evidence>
<protein>
    <submittedName>
        <fullName evidence="4">Citrate lyase subunit gamma</fullName>
    </submittedName>
</protein>